<evidence type="ECO:0000313" key="5">
    <source>
        <dbReference type="Proteomes" id="UP000176282"/>
    </source>
</evidence>
<evidence type="ECO:0000256" key="1">
    <source>
        <dbReference type="ARBA" id="ARBA00001946"/>
    </source>
</evidence>
<name>A0A1F6M7E2_9BACT</name>
<keyword evidence="2" id="KW-0378">Hydrolase</keyword>
<dbReference type="STRING" id="1798680.A3J66_03915"/>
<dbReference type="SUPFAM" id="SSF55811">
    <property type="entry name" value="Nudix"/>
    <property type="match status" value="1"/>
</dbReference>
<comment type="cofactor">
    <cofactor evidence="1">
        <name>Mg(2+)</name>
        <dbReference type="ChEBI" id="CHEBI:18420"/>
    </cofactor>
</comment>
<dbReference type="PANTHER" id="PTHR43046:SF2">
    <property type="entry name" value="8-OXO-DGTP DIPHOSPHATASE-RELATED"/>
    <property type="match status" value="1"/>
</dbReference>
<dbReference type="GO" id="GO:0016787">
    <property type="term" value="F:hydrolase activity"/>
    <property type="evidence" value="ECO:0007669"/>
    <property type="project" value="UniProtKB-KW"/>
</dbReference>
<organism evidence="4 5">
    <name type="scientific">Candidatus Magasanikbacteria bacterium RIFCSPHIGHO2_02_FULL_47_14</name>
    <dbReference type="NCBI Taxonomy" id="1798680"/>
    <lineage>
        <taxon>Bacteria</taxon>
        <taxon>Candidatus Magasanikiibacteriota</taxon>
    </lineage>
</organism>
<dbReference type="PANTHER" id="PTHR43046">
    <property type="entry name" value="GDP-MANNOSE MANNOSYL HYDROLASE"/>
    <property type="match status" value="1"/>
</dbReference>
<comment type="caution">
    <text evidence="4">The sequence shown here is derived from an EMBL/GenBank/DDBJ whole genome shotgun (WGS) entry which is preliminary data.</text>
</comment>
<proteinExistence type="predicted"/>
<accession>A0A1F6M7E2</accession>
<dbReference type="Pfam" id="PF00293">
    <property type="entry name" value="NUDIX"/>
    <property type="match status" value="1"/>
</dbReference>
<dbReference type="Proteomes" id="UP000176282">
    <property type="component" value="Unassembled WGS sequence"/>
</dbReference>
<dbReference type="PROSITE" id="PS51462">
    <property type="entry name" value="NUDIX"/>
    <property type="match status" value="1"/>
</dbReference>
<dbReference type="EMBL" id="MFQB01000028">
    <property type="protein sequence ID" value="OGH67572.1"/>
    <property type="molecule type" value="Genomic_DNA"/>
</dbReference>
<evidence type="ECO:0000313" key="4">
    <source>
        <dbReference type="EMBL" id="OGH67572.1"/>
    </source>
</evidence>
<dbReference type="InterPro" id="IPR015797">
    <property type="entry name" value="NUDIX_hydrolase-like_dom_sf"/>
</dbReference>
<dbReference type="AlphaFoldDB" id="A0A1F6M7E2"/>
<dbReference type="InterPro" id="IPR000086">
    <property type="entry name" value="NUDIX_hydrolase_dom"/>
</dbReference>
<dbReference type="Gene3D" id="3.90.79.10">
    <property type="entry name" value="Nucleoside Triphosphate Pyrophosphohydrolase"/>
    <property type="match status" value="1"/>
</dbReference>
<gene>
    <name evidence="4" type="ORF">A3J66_03915</name>
</gene>
<reference evidence="4 5" key="1">
    <citation type="journal article" date="2016" name="Nat. Commun.">
        <title>Thousands of microbial genomes shed light on interconnected biogeochemical processes in an aquifer system.</title>
        <authorList>
            <person name="Anantharaman K."/>
            <person name="Brown C.T."/>
            <person name="Hug L.A."/>
            <person name="Sharon I."/>
            <person name="Castelle C.J."/>
            <person name="Probst A.J."/>
            <person name="Thomas B.C."/>
            <person name="Singh A."/>
            <person name="Wilkins M.J."/>
            <person name="Karaoz U."/>
            <person name="Brodie E.L."/>
            <person name="Williams K.H."/>
            <person name="Hubbard S.S."/>
            <person name="Banfield J.F."/>
        </authorList>
    </citation>
    <scope>NUCLEOTIDE SEQUENCE [LARGE SCALE GENOMIC DNA]</scope>
</reference>
<evidence type="ECO:0000256" key="2">
    <source>
        <dbReference type="ARBA" id="ARBA00022801"/>
    </source>
</evidence>
<protein>
    <recommendedName>
        <fullName evidence="3">Nudix hydrolase domain-containing protein</fullName>
    </recommendedName>
</protein>
<sequence length="139" mass="15777">MDTLKDIIIVAGPVIIEDNKVLLDREIKFNDAESPFFMFPGGKLISLDETPEQACIREAKEELGIDIEILRPLKTVVTKRPDVAEAWAVLIHFLARRTGEPTLQKNKTVEFGWFDIHDLPKNCTQNVAEVIEAHLNEKI</sequence>
<feature type="domain" description="Nudix hydrolase" evidence="3">
    <location>
        <begin position="1"/>
        <end position="136"/>
    </location>
</feature>
<evidence type="ECO:0000259" key="3">
    <source>
        <dbReference type="PROSITE" id="PS51462"/>
    </source>
</evidence>